<dbReference type="AlphaFoldDB" id="A0A1Q2HNX5"/>
<dbReference type="Proteomes" id="UP000188273">
    <property type="component" value="Chromosome"/>
</dbReference>
<dbReference type="OrthoDB" id="9778453at2"/>
<dbReference type="InterPro" id="IPR012340">
    <property type="entry name" value="NA-bd_OB-fold"/>
</dbReference>
<dbReference type="STRING" id="1940790.L21SP3_00828"/>
<dbReference type="EC" id="3.1.-.-" evidence="3"/>
<dbReference type="PANTHER" id="PTHR37294:SF1">
    <property type="entry name" value="3'-5' EXORIBONUCLEASE YHAM"/>
    <property type="match status" value="1"/>
</dbReference>
<keyword evidence="1 3" id="KW-0378">Hydrolase</keyword>
<dbReference type="KEGG" id="pbu:L21SP3_00828"/>
<feature type="domain" description="HD/PDEase" evidence="2">
    <location>
        <begin position="158"/>
        <end position="295"/>
    </location>
</feature>
<dbReference type="SMART" id="SM00471">
    <property type="entry name" value="HDc"/>
    <property type="match status" value="1"/>
</dbReference>
<dbReference type="PANTHER" id="PTHR37294">
    <property type="entry name" value="3'-5' EXORIBONUCLEASE YHAM"/>
    <property type="match status" value="1"/>
</dbReference>
<dbReference type="Pfam" id="PF01966">
    <property type="entry name" value="HD"/>
    <property type="match status" value="1"/>
</dbReference>
<dbReference type="InterPro" id="IPR050798">
    <property type="entry name" value="YhaM_exoribonuc/phosphodiest"/>
</dbReference>
<dbReference type="Gene3D" id="1.10.3210.10">
    <property type="entry name" value="Hypothetical protein af1432"/>
    <property type="match status" value="1"/>
</dbReference>
<reference evidence="4" key="1">
    <citation type="submission" date="2017-02" db="EMBL/GenBank/DDBJ databases">
        <title>Comparative genomics and description of representatives of a novel lineage of planctomycetes thriving in anoxic sediments.</title>
        <authorList>
            <person name="Spring S."/>
            <person name="Bunk B."/>
            <person name="Sproer C."/>
            <person name="Klenk H.-P."/>
        </authorList>
    </citation>
    <scope>NUCLEOTIDE SEQUENCE [LARGE SCALE GENOMIC DNA]</scope>
    <source>
        <strain evidence="4">L21-RPul-D3</strain>
    </source>
</reference>
<name>A0A1Q2HNX5_9BACT</name>
<gene>
    <name evidence="3" type="primary">yhaM</name>
    <name evidence="3" type="ORF">L21SP3_00828</name>
</gene>
<dbReference type="GO" id="GO:0031125">
    <property type="term" value="P:rRNA 3'-end processing"/>
    <property type="evidence" value="ECO:0007669"/>
    <property type="project" value="TreeGrafter"/>
</dbReference>
<dbReference type="Gene3D" id="2.40.50.140">
    <property type="entry name" value="Nucleic acid-binding proteins"/>
    <property type="match status" value="1"/>
</dbReference>
<sequence>MPHEFINELKPGRTLNDIFMVTQPVLRNTSRGDLYIAMFLSDKTGKVNCRMWNASEETYQSLPKEGFIRVNGKTELYKDSLQIVVNRVEVIDTSEVNVADFLPATDKDIDKMYSEICEILSRIKDPYLKALMDEYLADEQLMENFRKAPAAVKMHHAYLGGLLEHTNNMLKAAVGILPYYPQVQGELVVAGIFLHDLAKTEELRYALGFGYTNTGQLVGHIVQSAIWLDQKTDVLLEKGIEPNKEIVDNLMHILVSHHGKYEFGSPKIPSTLEALMVSYLDDLDAKLNFANDAIENEQTSDDWTTWKSFNMSAGTKFYKKKAIGK</sequence>
<evidence type="ECO:0000313" key="3">
    <source>
        <dbReference type="EMBL" id="AQQ09031.1"/>
    </source>
</evidence>
<accession>A0A1Q2HNX5</accession>
<evidence type="ECO:0000256" key="1">
    <source>
        <dbReference type="ARBA" id="ARBA00022801"/>
    </source>
</evidence>
<dbReference type="GO" id="GO:0003676">
    <property type="term" value="F:nucleic acid binding"/>
    <property type="evidence" value="ECO:0007669"/>
    <property type="project" value="InterPro"/>
</dbReference>
<dbReference type="InterPro" id="IPR004365">
    <property type="entry name" value="NA-bd_OB_tRNA"/>
</dbReference>
<evidence type="ECO:0000313" key="4">
    <source>
        <dbReference type="Proteomes" id="UP000188273"/>
    </source>
</evidence>
<dbReference type="RefSeq" id="WP_077539490.1">
    <property type="nucleotide sequence ID" value="NZ_CP019633.1"/>
</dbReference>
<keyword evidence="4" id="KW-1185">Reference proteome</keyword>
<dbReference type="EMBL" id="CP019633">
    <property type="protein sequence ID" value="AQQ09031.1"/>
    <property type="molecule type" value="Genomic_DNA"/>
</dbReference>
<dbReference type="SUPFAM" id="SSF50249">
    <property type="entry name" value="Nucleic acid-binding proteins"/>
    <property type="match status" value="1"/>
</dbReference>
<dbReference type="Pfam" id="PF01336">
    <property type="entry name" value="tRNA_anti-codon"/>
    <property type="match status" value="1"/>
</dbReference>
<dbReference type="InterPro" id="IPR003607">
    <property type="entry name" value="HD/PDEase_dom"/>
</dbReference>
<protein>
    <submittedName>
        <fullName evidence="3">3'-5' exoribonuclease YhaM</fullName>
        <ecNumber evidence="3">3.1.-.-</ecNumber>
    </submittedName>
</protein>
<proteinExistence type="predicted"/>
<evidence type="ECO:0000259" key="2">
    <source>
        <dbReference type="SMART" id="SM00471"/>
    </source>
</evidence>
<organism evidence="3 4">
    <name type="scientific">Sedimentisphaera cyanobacteriorum</name>
    <dbReference type="NCBI Taxonomy" id="1940790"/>
    <lineage>
        <taxon>Bacteria</taxon>
        <taxon>Pseudomonadati</taxon>
        <taxon>Planctomycetota</taxon>
        <taxon>Phycisphaerae</taxon>
        <taxon>Sedimentisphaerales</taxon>
        <taxon>Sedimentisphaeraceae</taxon>
        <taxon>Sedimentisphaera</taxon>
    </lineage>
</organism>
<dbReference type="SUPFAM" id="SSF109604">
    <property type="entry name" value="HD-domain/PDEase-like"/>
    <property type="match status" value="1"/>
</dbReference>
<dbReference type="GO" id="GO:0016787">
    <property type="term" value="F:hydrolase activity"/>
    <property type="evidence" value="ECO:0007669"/>
    <property type="project" value="UniProtKB-KW"/>
</dbReference>
<dbReference type="InterPro" id="IPR006674">
    <property type="entry name" value="HD_domain"/>
</dbReference>